<evidence type="ECO:0000256" key="1">
    <source>
        <dbReference type="RuleBase" id="RU000487"/>
    </source>
</evidence>
<dbReference type="OMA" id="GDYRGWI"/>
<dbReference type="PANTHER" id="PTHR11937">
    <property type="entry name" value="ACTIN"/>
    <property type="match status" value="1"/>
</dbReference>
<dbReference type="InterPro" id="IPR043129">
    <property type="entry name" value="ATPase_NBD"/>
</dbReference>
<dbReference type="AlphaFoldDB" id="A0A1Y2M8B6"/>
<feature type="region of interest" description="Disordered" evidence="2">
    <location>
        <begin position="1"/>
        <end position="42"/>
    </location>
</feature>
<feature type="region of interest" description="Disordered" evidence="2">
    <location>
        <begin position="467"/>
        <end position="487"/>
    </location>
</feature>
<protein>
    <recommendedName>
        <fullName evidence="5">Actin-related protein RO7</fullName>
    </recommendedName>
</protein>
<organism evidence="3 4">
    <name type="scientific">Epicoccum nigrum</name>
    <name type="common">Soil fungus</name>
    <name type="synonym">Epicoccum purpurascens</name>
    <dbReference type="NCBI Taxonomy" id="105696"/>
    <lineage>
        <taxon>Eukaryota</taxon>
        <taxon>Fungi</taxon>
        <taxon>Dikarya</taxon>
        <taxon>Ascomycota</taxon>
        <taxon>Pezizomycotina</taxon>
        <taxon>Dothideomycetes</taxon>
        <taxon>Pleosporomycetidae</taxon>
        <taxon>Pleosporales</taxon>
        <taxon>Pleosporineae</taxon>
        <taxon>Didymellaceae</taxon>
        <taxon>Epicoccum</taxon>
    </lineage>
</organism>
<gene>
    <name evidence="3" type="ORF">B5807_03692</name>
</gene>
<dbReference type="SMART" id="SM00268">
    <property type="entry name" value="ACTIN"/>
    <property type="match status" value="1"/>
</dbReference>
<proteinExistence type="inferred from homology"/>
<dbReference type="Pfam" id="PF00022">
    <property type="entry name" value="Actin"/>
    <property type="match status" value="1"/>
</dbReference>
<dbReference type="SUPFAM" id="SSF53067">
    <property type="entry name" value="Actin-like ATPase domain"/>
    <property type="match status" value="2"/>
</dbReference>
<dbReference type="Gene3D" id="3.90.640.10">
    <property type="entry name" value="Actin, Chain A, domain 4"/>
    <property type="match status" value="1"/>
</dbReference>
<sequence length="597" mass="65767">MSVSGERKASASASLARSVRGTTPRLADLASTPESPRTPLQRATAAAAATATATSSLYSSPSGNYRTEDEYVVLEVGSRFVRGGFAGESAPRCTLAFGPDGQKRVGDYRQYDPSYNQRRRHRKIAKEPGEDAELYERRKLQEWGEDYGLYCLDVSQVDMNLLGDKLERALRETYSKYFLLDSKPRRITLALPSRLPHALLSKTLDVLFKNFHAPSITLMSNPVLSTVAAGLRSALVVDIGWAETLVTAVCEYREVHEKRSLRAGKWLSEEMAKVLNTELDEDAASDSPKADVSFEEAEEVLTRVGWCKPIARGNRRTVYFTAQEAPVLEEWEDAVETPPPAVTIPFPKHTPPTELKVAFDTLAKPAESILFEPEVPASKFDDEELPIHHLIYRTLVALPVDVRRLCMSRIVITGGAAAMPGLKTRILKEVELLVQSRGWDPVKTWNIAAARHEERLRAQQRHLARHMQNGSGKVPESLVPATPSSPMPAGLQEPEIDNIDIKLANASLKNGPPLECAVGGSIRGVDTLGAWAGASLVTNQRVRGIVEIERERYLQHGLQGASRDKEVSVIPQRQSMMGPVVARGAGERVSWTLGVWA</sequence>
<reference evidence="3 4" key="1">
    <citation type="journal article" date="2017" name="Genome Announc.">
        <title>Genome sequence of the saprophytic ascomycete Epicoccum nigrum ICMP 19927 strain isolated from New Zealand.</title>
        <authorList>
            <person name="Fokin M."/>
            <person name="Fleetwood D."/>
            <person name="Weir B.S."/>
            <person name="Villas-Boas S.G."/>
        </authorList>
    </citation>
    <scope>NUCLEOTIDE SEQUENCE [LARGE SCALE GENOMIC DNA]</scope>
    <source>
        <strain evidence="3 4">ICMP 19927</strain>
    </source>
</reference>
<name>A0A1Y2M8B6_EPING</name>
<dbReference type="STRING" id="105696.A0A1Y2M8B6"/>
<comment type="similarity">
    <text evidence="1">Belongs to the actin family.</text>
</comment>
<evidence type="ECO:0000313" key="4">
    <source>
        <dbReference type="Proteomes" id="UP000193240"/>
    </source>
</evidence>
<keyword evidence="4" id="KW-1185">Reference proteome</keyword>
<dbReference type="InParanoid" id="A0A1Y2M8B6"/>
<evidence type="ECO:0008006" key="5">
    <source>
        <dbReference type="Google" id="ProtNLM"/>
    </source>
</evidence>
<accession>A0A1Y2M8B6</accession>
<dbReference type="EMBL" id="KZ107840">
    <property type="protein sequence ID" value="OSS52039.1"/>
    <property type="molecule type" value="Genomic_DNA"/>
</dbReference>
<evidence type="ECO:0000313" key="3">
    <source>
        <dbReference type="EMBL" id="OSS52039.1"/>
    </source>
</evidence>
<dbReference type="Gene3D" id="3.30.420.40">
    <property type="match status" value="2"/>
</dbReference>
<evidence type="ECO:0000256" key="2">
    <source>
        <dbReference type="SAM" id="MobiDB-lite"/>
    </source>
</evidence>
<dbReference type="InterPro" id="IPR004000">
    <property type="entry name" value="Actin"/>
</dbReference>
<dbReference type="Proteomes" id="UP000193240">
    <property type="component" value="Unassembled WGS sequence"/>
</dbReference>